<proteinExistence type="inferred from homology"/>
<dbReference type="SUPFAM" id="SSF52096">
    <property type="entry name" value="ClpP/crotonase"/>
    <property type="match status" value="1"/>
</dbReference>
<dbReference type="InterPro" id="IPR033135">
    <property type="entry name" value="ClpP_His_AS"/>
</dbReference>
<organism evidence="9">
    <name type="scientific">Oryza meridionalis</name>
    <dbReference type="NCBI Taxonomy" id="40149"/>
    <lineage>
        <taxon>Eukaryota</taxon>
        <taxon>Viridiplantae</taxon>
        <taxon>Streptophyta</taxon>
        <taxon>Embryophyta</taxon>
        <taxon>Tracheophyta</taxon>
        <taxon>Spermatophyta</taxon>
        <taxon>Magnoliopsida</taxon>
        <taxon>Liliopsida</taxon>
        <taxon>Poales</taxon>
        <taxon>Poaceae</taxon>
        <taxon>BOP clade</taxon>
        <taxon>Oryzoideae</taxon>
        <taxon>Oryzeae</taxon>
        <taxon>Oryzinae</taxon>
        <taxon>Oryza</taxon>
    </lineage>
</organism>
<evidence type="ECO:0000256" key="3">
    <source>
        <dbReference type="ARBA" id="ARBA00022801"/>
    </source>
</evidence>
<comment type="catalytic activity">
    <reaction evidence="5 6">
        <text>Hydrolysis of proteins to small peptides in the presence of ATP and magnesium. alpha-casein is the usual test substrate. In the absence of ATP, only oligopeptides shorter than five residues are hydrolyzed (such as succinyl-Leu-Tyr-|-NHMec, and Leu-Tyr-Leu-|-Tyr-Trp, in which cleavage of the -Tyr-|-Leu- and -Tyr-|-Trp bonds also occurs).</text>
        <dbReference type="EC" id="3.4.21.92"/>
    </reaction>
</comment>
<reference evidence="9" key="1">
    <citation type="submission" date="2015-04" db="UniProtKB">
        <authorList>
            <consortium name="EnsemblPlants"/>
        </authorList>
    </citation>
    <scope>IDENTIFICATION</scope>
</reference>
<evidence type="ECO:0000313" key="9">
    <source>
        <dbReference type="EnsemblPlants" id="OMERI03G19390.1"/>
    </source>
</evidence>
<feature type="region of interest" description="Disordered" evidence="8">
    <location>
        <begin position="153"/>
        <end position="246"/>
    </location>
</feature>
<dbReference type="HAMAP" id="MF_00444">
    <property type="entry name" value="ClpP"/>
    <property type="match status" value="1"/>
</dbReference>
<dbReference type="STRING" id="40149.A0A0E0D235"/>
<keyword evidence="3" id="KW-0378">Hydrolase</keyword>
<dbReference type="PROSITE" id="PS00382">
    <property type="entry name" value="CLP_PROTEASE_HIS"/>
    <property type="match status" value="1"/>
</dbReference>
<dbReference type="GO" id="GO:0009368">
    <property type="term" value="C:endopeptidase Clp complex"/>
    <property type="evidence" value="ECO:0007669"/>
    <property type="project" value="TreeGrafter"/>
</dbReference>
<dbReference type="Gene3D" id="3.90.226.10">
    <property type="entry name" value="2-enoyl-CoA Hydratase, Chain A, domain 1"/>
    <property type="match status" value="1"/>
</dbReference>
<feature type="compositionally biased region" description="Polar residues" evidence="8">
    <location>
        <begin position="234"/>
        <end position="244"/>
    </location>
</feature>
<dbReference type="Gramene" id="OMERI03G19390.1">
    <property type="protein sequence ID" value="OMERI03G19390.1"/>
    <property type="gene ID" value="OMERI03G19390"/>
</dbReference>
<dbReference type="GO" id="GO:0051117">
    <property type="term" value="F:ATPase binding"/>
    <property type="evidence" value="ECO:0007669"/>
    <property type="project" value="TreeGrafter"/>
</dbReference>
<dbReference type="InterPro" id="IPR010608">
    <property type="entry name" value="DUF1195"/>
</dbReference>
<dbReference type="InterPro" id="IPR023562">
    <property type="entry name" value="ClpP/TepA"/>
</dbReference>
<keyword evidence="10" id="KW-1185">Reference proteome</keyword>
<dbReference type="CDD" id="cd07017">
    <property type="entry name" value="S14_ClpP_2"/>
    <property type="match status" value="1"/>
</dbReference>
<evidence type="ECO:0000256" key="7">
    <source>
        <dbReference type="RuleBase" id="RU003567"/>
    </source>
</evidence>
<dbReference type="Pfam" id="PF00574">
    <property type="entry name" value="CLP_protease"/>
    <property type="match status" value="1"/>
</dbReference>
<dbReference type="Proteomes" id="UP000008021">
    <property type="component" value="Chromosome 3"/>
</dbReference>
<evidence type="ECO:0000313" key="10">
    <source>
        <dbReference type="Proteomes" id="UP000008021"/>
    </source>
</evidence>
<dbReference type="GO" id="GO:0006515">
    <property type="term" value="P:protein quality control for misfolded or incompletely synthesized proteins"/>
    <property type="evidence" value="ECO:0007669"/>
    <property type="project" value="TreeGrafter"/>
</dbReference>
<keyword evidence="2" id="KW-0645">Protease</keyword>
<dbReference type="HOGENOM" id="CLU_051581_0_0_1"/>
<protein>
    <recommendedName>
        <fullName evidence="7">ATP-dependent Clp protease proteolytic subunit</fullName>
    </recommendedName>
</protein>
<sequence>MKALSAADSAASPATKITIPYSAAAGAGEAGPPFGKGRYKVWALAAIALLALWSMSAASASLRWSSGRFLLAATASEDLDAPLLDDLDSLEMEEREKLVGRMWDMYTRTGDEVRLPRFWQEAFEAAYEELAGDDMQVRDAAISEIARMSAHRLELEQPVNEEEKTVNTSSNEHGSPKLKNSLPVSPRLGSSLPSSSSASNGAHGHLHPARPPRLPDPPPLPQAERSQIRRGSPRKNTIVASENENPPLMPAIMTPAGALDLATVLLGNRIIFIGQYINSQVAQRVISQLVTLAAVDEEADILIYLNCPGGSLYSILAIYDCMSWIKPKVGTVCFGVVASQAAIILAGGEKGMRYAMPNARVMIHQPQGGSEGNVEEVRRQVGETIYARDKVDKMFAAFTGQTLDMVQQWTERDRFMSSSEAMDFGLVDALLETRY</sequence>
<dbReference type="InterPro" id="IPR001907">
    <property type="entry name" value="ClpP"/>
</dbReference>
<accession>A0A0E0D235</accession>
<dbReference type="FunFam" id="3.90.226.10:FF:000035">
    <property type="entry name" value="ATP-dependent Clp protease proteolytic subunit"/>
    <property type="match status" value="1"/>
</dbReference>
<dbReference type="PANTHER" id="PTHR10381:SF8">
    <property type="entry name" value="ATP-DEPENDENT CLP PROTEASE PROTEOLYTIC SUBUNIT 6, CHLOROPLASTIC"/>
    <property type="match status" value="1"/>
</dbReference>
<dbReference type="AlphaFoldDB" id="A0A0E0D235"/>
<dbReference type="PRINTS" id="PR00127">
    <property type="entry name" value="CLPPROTEASEP"/>
</dbReference>
<reference evidence="9" key="2">
    <citation type="submission" date="2018-05" db="EMBL/GenBank/DDBJ databases">
        <title>OmerRS3 (Oryza meridionalis Reference Sequence Version 3).</title>
        <authorList>
            <person name="Zhang J."/>
            <person name="Kudrna D."/>
            <person name="Lee S."/>
            <person name="Talag J."/>
            <person name="Welchert J."/>
            <person name="Wing R.A."/>
        </authorList>
    </citation>
    <scope>NUCLEOTIDE SEQUENCE [LARGE SCALE GENOMIC DNA]</scope>
    <source>
        <strain evidence="9">cv. OR44</strain>
    </source>
</reference>
<name>A0A0E0D235_9ORYZ</name>
<dbReference type="Pfam" id="PF06708">
    <property type="entry name" value="DUF1195"/>
    <property type="match status" value="1"/>
</dbReference>
<keyword evidence="4" id="KW-0720">Serine protease</keyword>
<feature type="compositionally biased region" description="Low complexity" evidence="8">
    <location>
        <begin position="181"/>
        <end position="203"/>
    </location>
</feature>
<evidence type="ECO:0000256" key="5">
    <source>
        <dbReference type="ARBA" id="ARBA00034021"/>
    </source>
</evidence>
<dbReference type="PANTHER" id="PTHR10381">
    <property type="entry name" value="ATP-DEPENDENT CLP PROTEASE PROTEOLYTIC SUBUNIT"/>
    <property type="match status" value="1"/>
</dbReference>
<dbReference type="EnsemblPlants" id="OMERI03G19390.1">
    <property type="protein sequence ID" value="OMERI03G19390.1"/>
    <property type="gene ID" value="OMERI03G19390"/>
</dbReference>
<dbReference type="GO" id="GO:0004252">
    <property type="term" value="F:serine-type endopeptidase activity"/>
    <property type="evidence" value="ECO:0007669"/>
    <property type="project" value="UniProtKB-EC"/>
</dbReference>
<feature type="compositionally biased region" description="Pro residues" evidence="8">
    <location>
        <begin position="211"/>
        <end position="221"/>
    </location>
</feature>
<dbReference type="InterPro" id="IPR029045">
    <property type="entry name" value="ClpP/crotonase-like_dom_sf"/>
</dbReference>
<dbReference type="GO" id="GO:0004176">
    <property type="term" value="F:ATP-dependent peptidase activity"/>
    <property type="evidence" value="ECO:0007669"/>
    <property type="project" value="InterPro"/>
</dbReference>
<evidence type="ECO:0000256" key="6">
    <source>
        <dbReference type="PROSITE-ProRule" id="PRU10086"/>
    </source>
</evidence>
<evidence type="ECO:0000256" key="1">
    <source>
        <dbReference type="ARBA" id="ARBA00007039"/>
    </source>
</evidence>
<evidence type="ECO:0000256" key="8">
    <source>
        <dbReference type="SAM" id="MobiDB-lite"/>
    </source>
</evidence>
<feature type="active site" evidence="6">
    <location>
        <position position="364"/>
    </location>
</feature>
<comment type="similarity">
    <text evidence="1 7">Belongs to the peptidase S14 family.</text>
</comment>
<evidence type="ECO:0000256" key="4">
    <source>
        <dbReference type="ARBA" id="ARBA00022825"/>
    </source>
</evidence>
<evidence type="ECO:0000256" key="2">
    <source>
        <dbReference type="ARBA" id="ARBA00022670"/>
    </source>
</evidence>
<dbReference type="GO" id="GO:0009536">
    <property type="term" value="C:plastid"/>
    <property type="evidence" value="ECO:0007669"/>
    <property type="project" value="UniProtKB-ARBA"/>
</dbReference>
<feature type="compositionally biased region" description="Basic and acidic residues" evidence="8">
    <location>
        <begin position="153"/>
        <end position="165"/>
    </location>
</feature>